<dbReference type="Proteomes" id="UP001163823">
    <property type="component" value="Chromosome 5"/>
</dbReference>
<proteinExistence type="predicted"/>
<dbReference type="EMBL" id="JARAOO010000005">
    <property type="protein sequence ID" value="KAJ7969318.1"/>
    <property type="molecule type" value="Genomic_DNA"/>
</dbReference>
<reference evidence="1" key="1">
    <citation type="journal article" date="2023" name="Science">
        <title>Elucidation of the pathway for biosynthesis of saponin adjuvants from the soapbark tree.</title>
        <authorList>
            <person name="Reed J."/>
            <person name="Orme A."/>
            <person name="El-Demerdash A."/>
            <person name="Owen C."/>
            <person name="Martin L.B.B."/>
            <person name="Misra R.C."/>
            <person name="Kikuchi S."/>
            <person name="Rejzek M."/>
            <person name="Martin A.C."/>
            <person name="Harkess A."/>
            <person name="Leebens-Mack J."/>
            <person name="Louveau T."/>
            <person name="Stephenson M.J."/>
            <person name="Osbourn A."/>
        </authorList>
    </citation>
    <scope>NUCLEOTIDE SEQUENCE</scope>
    <source>
        <strain evidence="1">S10</strain>
    </source>
</reference>
<sequence length="176" mass="20406">MRKELNSKSSFPNESETVCTYRVPAHMWQEELETYKPSYISIGPYLHGQQHLQALEKLNFIFYCSLLSCQWSQFKHHFGCTGKHEGVFLELLLGRQDPESIRRKSKQAYFFPQKIDAPKSQQSVGKLIMLENQLPQSVFCKLFELMGIPQTQERSQEEPNHIQFAGLFEAQLSSCA</sequence>
<name>A0AAD7M3W6_QUISA</name>
<dbReference type="AlphaFoldDB" id="A0AAD7M3W6"/>
<keyword evidence="2" id="KW-1185">Reference proteome</keyword>
<evidence type="ECO:0000313" key="2">
    <source>
        <dbReference type="Proteomes" id="UP001163823"/>
    </source>
</evidence>
<dbReference type="InterPro" id="IPR004158">
    <property type="entry name" value="DUF247_pln"/>
</dbReference>
<evidence type="ECO:0000313" key="1">
    <source>
        <dbReference type="EMBL" id="KAJ7969318.1"/>
    </source>
</evidence>
<organism evidence="1 2">
    <name type="scientific">Quillaja saponaria</name>
    <name type="common">Soap bark tree</name>
    <dbReference type="NCBI Taxonomy" id="32244"/>
    <lineage>
        <taxon>Eukaryota</taxon>
        <taxon>Viridiplantae</taxon>
        <taxon>Streptophyta</taxon>
        <taxon>Embryophyta</taxon>
        <taxon>Tracheophyta</taxon>
        <taxon>Spermatophyta</taxon>
        <taxon>Magnoliopsida</taxon>
        <taxon>eudicotyledons</taxon>
        <taxon>Gunneridae</taxon>
        <taxon>Pentapetalae</taxon>
        <taxon>rosids</taxon>
        <taxon>fabids</taxon>
        <taxon>Fabales</taxon>
        <taxon>Quillajaceae</taxon>
        <taxon>Quillaja</taxon>
    </lineage>
</organism>
<protein>
    <submittedName>
        <fullName evidence="1">UPF0481 protein family</fullName>
    </submittedName>
</protein>
<comment type="caution">
    <text evidence="1">The sequence shown here is derived from an EMBL/GenBank/DDBJ whole genome shotgun (WGS) entry which is preliminary data.</text>
</comment>
<dbReference type="Pfam" id="PF03140">
    <property type="entry name" value="DUF247"/>
    <property type="match status" value="1"/>
</dbReference>
<gene>
    <name evidence="1" type="ORF">O6P43_013296</name>
</gene>
<dbReference type="KEGG" id="qsa:O6P43_013296"/>
<accession>A0AAD7M3W6</accession>
<dbReference type="PANTHER" id="PTHR31170">
    <property type="entry name" value="BNAC04G53230D PROTEIN"/>
    <property type="match status" value="1"/>
</dbReference>